<dbReference type="InterPro" id="IPR047663">
    <property type="entry name" value="Transcription_antiterm_LoaP"/>
</dbReference>
<proteinExistence type="predicted"/>
<organism evidence="5 6">
    <name type="scientific">Brotaphodocola catenula</name>
    <dbReference type="NCBI Taxonomy" id="2885361"/>
    <lineage>
        <taxon>Bacteria</taxon>
        <taxon>Bacillati</taxon>
        <taxon>Bacillota</taxon>
        <taxon>Clostridia</taxon>
        <taxon>Lachnospirales</taxon>
        <taxon>Lachnospiraceae</taxon>
        <taxon>Brotaphodocola</taxon>
    </lineage>
</organism>
<dbReference type="InterPro" id="IPR043425">
    <property type="entry name" value="NusG-like"/>
</dbReference>
<dbReference type="SUPFAM" id="SSF82679">
    <property type="entry name" value="N-utilization substance G protein NusG, N-terminal domain"/>
    <property type="match status" value="1"/>
</dbReference>
<dbReference type="Gene3D" id="2.30.30.30">
    <property type="match status" value="1"/>
</dbReference>
<dbReference type="NCBIfam" id="NF033641">
    <property type="entry name" value="antiterm_LoaP"/>
    <property type="match status" value="1"/>
</dbReference>
<dbReference type="PANTHER" id="PTHR30265">
    <property type="entry name" value="RHO-INTERACTING TRANSCRIPTION TERMINATION FACTOR NUSG"/>
    <property type="match status" value="1"/>
</dbReference>
<dbReference type="Pfam" id="PF02357">
    <property type="entry name" value="NusG"/>
    <property type="match status" value="1"/>
</dbReference>
<dbReference type="SUPFAM" id="SSF50104">
    <property type="entry name" value="Translation proteins SH3-like domain"/>
    <property type="match status" value="1"/>
</dbReference>
<feature type="domain" description="NusG-like N-terminal" evidence="4">
    <location>
        <begin position="7"/>
        <end position="103"/>
    </location>
</feature>
<keyword evidence="6" id="KW-1185">Reference proteome</keyword>
<keyword evidence="3" id="KW-0804">Transcription</keyword>
<dbReference type="PANTHER" id="PTHR30265:SF4">
    <property type="entry name" value="KOW MOTIF FAMILY PROTEIN, EXPRESSED"/>
    <property type="match status" value="1"/>
</dbReference>
<keyword evidence="2" id="KW-0805">Transcription regulation</keyword>
<dbReference type="InterPro" id="IPR006645">
    <property type="entry name" value="NGN-like_dom"/>
</dbReference>
<evidence type="ECO:0000256" key="2">
    <source>
        <dbReference type="ARBA" id="ARBA00023015"/>
    </source>
</evidence>
<dbReference type="InterPro" id="IPR036735">
    <property type="entry name" value="NGN_dom_sf"/>
</dbReference>
<dbReference type="Proteomes" id="UP001198962">
    <property type="component" value="Unassembled WGS sequence"/>
</dbReference>
<evidence type="ECO:0000256" key="3">
    <source>
        <dbReference type="ARBA" id="ARBA00023163"/>
    </source>
</evidence>
<evidence type="ECO:0000313" key="6">
    <source>
        <dbReference type="Proteomes" id="UP001198962"/>
    </source>
</evidence>
<comment type="caution">
    <text evidence="5">The sequence shown here is derived from an EMBL/GenBank/DDBJ whole genome shotgun (WGS) entry which is preliminary data.</text>
</comment>
<dbReference type="GO" id="GO:0006354">
    <property type="term" value="P:DNA-templated transcription elongation"/>
    <property type="evidence" value="ECO:0007669"/>
    <property type="project" value="InterPro"/>
</dbReference>
<dbReference type="GO" id="GO:0031564">
    <property type="term" value="P:transcription antitermination"/>
    <property type="evidence" value="ECO:0007669"/>
    <property type="project" value="UniProtKB-KW"/>
</dbReference>
<dbReference type="AlphaFoldDB" id="A0AAE3DKY2"/>
<accession>A0AAE3DKY2</accession>
<evidence type="ECO:0000313" key="5">
    <source>
        <dbReference type="EMBL" id="MCC2164566.1"/>
    </source>
</evidence>
<evidence type="ECO:0000256" key="1">
    <source>
        <dbReference type="ARBA" id="ARBA00022814"/>
    </source>
</evidence>
<name>A0AAE3DKY2_9FIRM</name>
<dbReference type="InterPro" id="IPR008991">
    <property type="entry name" value="Translation_prot_SH3-like_sf"/>
</dbReference>
<reference evidence="5" key="1">
    <citation type="submission" date="2021-10" db="EMBL/GenBank/DDBJ databases">
        <title>Anaerobic single-cell dispensing facilitates the cultivation of human gut bacteria.</title>
        <authorList>
            <person name="Afrizal A."/>
        </authorList>
    </citation>
    <scope>NUCLEOTIDE SEQUENCE</scope>
    <source>
        <strain evidence="5">CLA-AA-H274</strain>
    </source>
</reference>
<dbReference type="Gene3D" id="3.30.70.940">
    <property type="entry name" value="NusG, N-terminal domain"/>
    <property type="match status" value="1"/>
</dbReference>
<dbReference type="InterPro" id="IPR014722">
    <property type="entry name" value="Rib_uL2_dom2"/>
</dbReference>
<dbReference type="CDD" id="cd06091">
    <property type="entry name" value="KOW_NusG"/>
    <property type="match status" value="1"/>
</dbReference>
<gene>
    <name evidence="5" type="primary">loaP</name>
    <name evidence="5" type="ORF">LKD32_06685</name>
</gene>
<evidence type="ECO:0000259" key="4">
    <source>
        <dbReference type="Pfam" id="PF02357"/>
    </source>
</evidence>
<keyword evidence="1" id="KW-0889">Transcription antitermination</keyword>
<dbReference type="EMBL" id="JAJEPU010000015">
    <property type="protein sequence ID" value="MCC2164566.1"/>
    <property type="molecule type" value="Genomic_DNA"/>
</dbReference>
<protein>
    <submittedName>
        <fullName evidence="5">Antiterminator LoaP</fullName>
    </submittedName>
</protein>
<sequence>MIRQETDWYAIQILSGQDHVTQEYCRSVLSKDLLPEVFCPELKYHKKYHGAWHEERKLLFPGYLFVVTKQIDELKDALHQIPKLTKVLGTDNTPVALSEKEVAFLKHFLNSDYEVDISEGILVGDQLIIQSGPLKGMEGIVKRIDRHKRIAVIETDMFHRKIEMTVGLEVVEKREVAEK</sequence>
<dbReference type="RefSeq" id="WP_308451180.1">
    <property type="nucleotide sequence ID" value="NZ_JAJEPU010000015.1"/>
</dbReference>